<comment type="pathway">
    <text evidence="3">Amino-acid biosynthesis; L-leucine biosynthesis; L-leucine from 3-methyl-2-oxobutanoate: step 2/4.</text>
</comment>
<evidence type="ECO:0000256" key="3">
    <source>
        <dbReference type="HAMAP-Rule" id="MF_01032"/>
    </source>
</evidence>
<dbReference type="SUPFAM" id="SSF52016">
    <property type="entry name" value="LeuD/IlvD-like"/>
    <property type="match status" value="1"/>
</dbReference>
<protein>
    <recommendedName>
        <fullName evidence="3">3-isopropylmalate dehydratase small subunit</fullName>
        <ecNumber evidence="3">4.2.1.33</ecNumber>
    </recommendedName>
    <alternativeName>
        <fullName evidence="3">Alpha-IPM isomerase</fullName>
        <shortName evidence="3">IPMI</shortName>
    </alternativeName>
    <alternativeName>
        <fullName evidence="3">Isopropylmalate isomerase</fullName>
    </alternativeName>
</protein>
<proteinExistence type="inferred from homology"/>
<dbReference type="Proteomes" id="UP001596547">
    <property type="component" value="Unassembled WGS sequence"/>
</dbReference>
<comment type="similarity">
    <text evidence="1 3">Belongs to the LeuD family. LeuD type 2 subfamily.</text>
</comment>
<sequence length="165" mass="17308">MRGVARVFGDDVNTDVITPSDYFGEPLAVMAQHVFEPERPEFVSTIDAGDIVVAGDRFGSGSSRESAPAAIQAAGIGAVVAESFARIFYRNAVAIGLPAVTCPGVTGGVSEGDEIAVDIGAGTVRNCTTGERFESESLPPEVQSIFDRGGLIELYRTTPGELRLE</sequence>
<keyword evidence="2 3" id="KW-0456">Lyase</keyword>
<keyword evidence="3" id="KW-0028">Amino-acid biosynthesis</keyword>
<comment type="catalytic activity">
    <reaction evidence="3">
        <text>(2R,3S)-3-isopropylmalate = (2S)-2-isopropylmalate</text>
        <dbReference type="Rhea" id="RHEA:32287"/>
        <dbReference type="ChEBI" id="CHEBI:1178"/>
        <dbReference type="ChEBI" id="CHEBI:35121"/>
        <dbReference type="EC" id="4.2.1.33"/>
    </reaction>
</comment>
<dbReference type="EC" id="4.2.1.33" evidence="3"/>
<evidence type="ECO:0000259" key="4">
    <source>
        <dbReference type="Pfam" id="PF00694"/>
    </source>
</evidence>
<accession>A0ABD6AE02</accession>
<dbReference type="GO" id="GO:0003861">
    <property type="term" value="F:3-isopropylmalate dehydratase activity"/>
    <property type="evidence" value="ECO:0007669"/>
    <property type="project" value="UniProtKB-UniRule"/>
</dbReference>
<gene>
    <name evidence="3" type="primary">leuD</name>
    <name evidence="5" type="ORF">ACFQPE_18615</name>
</gene>
<comment type="caution">
    <text evidence="5">The sequence shown here is derived from an EMBL/GenBank/DDBJ whole genome shotgun (WGS) entry which is preliminary data.</text>
</comment>
<dbReference type="NCBIfam" id="TIGR02087">
    <property type="entry name" value="LEUD_arch"/>
    <property type="match status" value="1"/>
</dbReference>
<dbReference type="PANTHER" id="PTHR43345">
    <property type="entry name" value="3-ISOPROPYLMALATE DEHYDRATASE SMALL SUBUNIT 2-RELATED-RELATED"/>
    <property type="match status" value="1"/>
</dbReference>
<dbReference type="InterPro" id="IPR050075">
    <property type="entry name" value="LeuD"/>
</dbReference>
<dbReference type="InterPro" id="IPR000573">
    <property type="entry name" value="AconitaseA/IPMdHydase_ssu_swvl"/>
</dbReference>
<name>A0ABD6AE02_9EURY</name>
<dbReference type="RefSeq" id="WP_276306370.1">
    <property type="nucleotide sequence ID" value="NZ_CP119993.1"/>
</dbReference>
<dbReference type="InterPro" id="IPR015928">
    <property type="entry name" value="Aconitase/3IPM_dehydase_swvl"/>
</dbReference>
<evidence type="ECO:0000256" key="1">
    <source>
        <dbReference type="ARBA" id="ARBA00009869"/>
    </source>
</evidence>
<keyword evidence="3" id="KW-0100">Branched-chain amino acid biosynthesis</keyword>
<dbReference type="InterPro" id="IPR011827">
    <property type="entry name" value="LeuD_type2/HacB/DmdB"/>
</dbReference>
<comment type="function">
    <text evidence="3">Catalyzes the isomerization between 2-isopropylmalate and 3-isopropylmalate, via the formation of 2-isopropylmaleate.</text>
</comment>
<reference evidence="5 6" key="1">
    <citation type="journal article" date="2019" name="Int. J. Syst. Evol. Microbiol.">
        <title>The Global Catalogue of Microorganisms (GCM) 10K type strain sequencing project: providing services to taxonomists for standard genome sequencing and annotation.</title>
        <authorList>
            <consortium name="The Broad Institute Genomics Platform"/>
            <consortium name="The Broad Institute Genome Sequencing Center for Infectious Disease"/>
            <person name="Wu L."/>
            <person name="Ma J."/>
        </authorList>
    </citation>
    <scope>NUCLEOTIDE SEQUENCE [LARGE SCALE GENOMIC DNA]</scope>
    <source>
        <strain evidence="5 6">PSR21</strain>
    </source>
</reference>
<feature type="domain" description="Aconitase A/isopropylmalate dehydratase small subunit swivel" evidence="4">
    <location>
        <begin position="50"/>
        <end position="97"/>
    </location>
</feature>
<organism evidence="5 6">
    <name type="scientific">Halomarina halobia</name>
    <dbReference type="NCBI Taxonomy" id="3033386"/>
    <lineage>
        <taxon>Archaea</taxon>
        <taxon>Methanobacteriati</taxon>
        <taxon>Methanobacteriota</taxon>
        <taxon>Stenosarchaea group</taxon>
        <taxon>Halobacteria</taxon>
        <taxon>Halobacteriales</taxon>
        <taxon>Natronomonadaceae</taxon>
        <taxon>Halomarina</taxon>
    </lineage>
</organism>
<dbReference type="PANTHER" id="PTHR43345:SF2">
    <property type="entry name" value="3-ISOPROPYLMALATE DEHYDRATASE SMALL SUBUNIT 1"/>
    <property type="match status" value="1"/>
</dbReference>
<dbReference type="HAMAP" id="MF_01032">
    <property type="entry name" value="LeuD_type2"/>
    <property type="match status" value="1"/>
</dbReference>
<dbReference type="GO" id="GO:0009098">
    <property type="term" value="P:L-leucine biosynthetic process"/>
    <property type="evidence" value="ECO:0007669"/>
    <property type="project" value="UniProtKB-UniRule"/>
</dbReference>
<dbReference type="GeneID" id="79317018"/>
<evidence type="ECO:0000256" key="2">
    <source>
        <dbReference type="ARBA" id="ARBA00023239"/>
    </source>
</evidence>
<dbReference type="Pfam" id="PF00694">
    <property type="entry name" value="Aconitase_C"/>
    <property type="match status" value="1"/>
</dbReference>
<dbReference type="EMBL" id="JBHTBF010000003">
    <property type="protein sequence ID" value="MFC7318794.1"/>
    <property type="molecule type" value="Genomic_DNA"/>
</dbReference>
<keyword evidence="6" id="KW-1185">Reference proteome</keyword>
<evidence type="ECO:0000313" key="6">
    <source>
        <dbReference type="Proteomes" id="UP001596547"/>
    </source>
</evidence>
<comment type="subunit">
    <text evidence="3">Heterodimer of LeuC and LeuD.</text>
</comment>
<keyword evidence="3" id="KW-0432">Leucine biosynthesis</keyword>
<dbReference type="Gene3D" id="3.20.19.10">
    <property type="entry name" value="Aconitase, domain 4"/>
    <property type="match status" value="1"/>
</dbReference>
<dbReference type="AlphaFoldDB" id="A0ABD6AE02"/>
<evidence type="ECO:0000313" key="5">
    <source>
        <dbReference type="EMBL" id="MFC7318794.1"/>
    </source>
</evidence>